<dbReference type="EMBL" id="OD001584">
    <property type="protein sequence ID" value="CAD7402475.1"/>
    <property type="molecule type" value="Genomic_DNA"/>
</dbReference>
<sequence length="638" mass="69500">MSNVEQSGNLPTFAWWEVIYGRPPSMYPTGIVTPISIIGIPVSRKSDTLNRANIDADTFQALIQYPDVVTAQAAKLLKAIYNTYSSPMVSLVLTDSSQLTSDNQHLGIYLNFGLSEVTADKHMFLQIIWFSSLDGQNIYNSCCTLRIEYSKLSSLNVKYNNDKSRDYMNPNLPTGDPGLDATLALGGELIPQLLLAAQGGRHREQATARLPNPGQTISAGPTRNRYRCACCGWFCGAWLNEDFLATGRCWANAGAPGVLASPFAAMHGLGSPLTSPYGNSVGGLGAAGMPLAGFQLPGAAAASALGAAGIRLAGTMGATGCVLLVSNLNEEGDERLDNAILFSFLPGNSITPIVPEGCRAAAILHLDSEGPSPTIHLSCFQGGVYGDVQRVKILYNKKDSALIQMSEPHQAHLAMTHMDKLRVFGKQIRVMPSKHQTVQLPKEGQPDAGLTKDYSNSALHRFKKPGSKNYQNIYPPSSTLHLSNIPFINVAISVNRKLSFAHFTLHQIEKKIKDRKMALIQLATMDDSVAALIKMHNYQLKVNPHLRGGRVDNHLGNYHDLPIIGSLVYCEIITLDHAIFQLHIKEYQRQANLFQPGYPTVPLPMIVRMQSNQHGRKEARSVANSTKEIPTSPFSSGQ</sequence>
<evidence type="ECO:0000313" key="2">
    <source>
        <dbReference type="EMBL" id="CAD7402475.1"/>
    </source>
</evidence>
<dbReference type="Gene3D" id="3.30.70.330">
    <property type="match status" value="3"/>
</dbReference>
<feature type="compositionally biased region" description="Polar residues" evidence="1">
    <location>
        <begin position="622"/>
        <end position="638"/>
    </location>
</feature>
<protein>
    <recommendedName>
        <fullName evidence="3">Polypyrimidine tract-binding protein</fullName>
    </recommendedName>
</protein>
<accession>A0A7R9CX05</accession>
<evidence type="ECO:0008006" key="3">
    <source>
        <dbReference type="Google" id="ProtNLM"/>
    </source>
</evidence>
<dbReference type="InterPro" id="IPR012677">
    <property type="entry name" value="Nucleotide-bd_a/b_plait_sf"/>
</dbReference>
<dbReference type="InterPro" id="IPR035979">
    <property type="entry name" value="RBD_domain_sf"/>
</dbReference>
<dbReference type="PANTHER" id="PTHR15592">
    <property type="entry name" value="MATRIN 3/NUCLEAR PROTEIN 220-RELATED"/>
    <property type="match status" value="1"/>
</dbReference>
<reference evidence="2" key="1">
    <citation type="submission" date="2020-11" db="EMBL/GenBank/DDBJ databases">
        <authorList>
            <person name="Tran Van P."/>
        </authorList>
    </citation>
    <scope>NUCLEOTIDE SEQUENCE</scope>
</reference>
<feature type="region of interest" description="Disordered" evidence="1">
    <location>
        <begin position="612"/>
        <end position="638"/>
    </location>
</feature>
<dbReference type="Pfam" id="PF13893">
    <property type="entry name" value="RRM_5"/>
    <property type="match status" value="1"/>
</dbReference>
<dbReference type="SUPFAM" id="SSF54928">
    <property type="entry name" value="RNA-binding domain, RBD"/>
    <property type="match status" value="1"/>
</dbReference>
<evidence type="ECO:0000256" key="1">
    <source>
        <dbReference type="SAM" id="MobiDB-lite"/>
    </source>
</evidence>
<name>A0A7R9CX05_TIMPO</name>
<proteinExistence type="predicted"/>
<dbReference type="FunFam" id="3.30.70.330:FF:000341">
    <property type="entry name" value="Hephaestus, isoform C"/>
    <property type="match status" value="1"/>
</dbReference>
<organism evidence="2">
    <name type="scientific">Timema poppense</name>
    <name type="common">Walking stick</name>
    <dbReference type="NCBI Taxonomy" id="170557"/>
    <lineage>
        <taxon>Eukaryota</taxon>
        <taxon>Metazoa</taxon>
        <taxon>Ecdysozoa</taxon>
        <taxon>Arthropoda</taxon>
        <taxon>Hexapoda</taxon>
        <taxon>Insecta</taxon>
        <taxon>Pterygota</taxon>
        <taxon>Neoptera</taxon>
        <taxon>Polyneoptera</taxon>
        <taxon>Phasmatodea</taxon>
        <taxon>Timematodea</taxon>
        <taxon>Timematoidea</taxon>
        <taxon>Timematidae</taxon>
        <taxon>Timema</taxon>
    </lineage>
</organism>
<dbReference type="GO" id="GO:0003676">
    <property type="term" value="F:nucleic acid binding"/>
    <property type="evidence" value="ECO:0007669"/>
    <property type="project" value="InterPro"/>
</dbReference>
<gene>
    <name evidence="2" type="ORF">TPSB3V08_LOCUS3605</name>
</gene>
<dbReference type="AlphaFoldDB" id="A0A7R9CX05"/>